<reference evidence="2 3" key="1">
    <citation type="journal article" date="2022" name="Nat. Genet.">
        <title>Improved pea reference genome and pan-genome highlight genomic features and evolutionary characteristics.</title>
        <authorList>
            <person name="Yang T."/>
            <person name="Liu R."/>
            <person name="Luo Y."/>
            <person name="Hu S."/>
            <person name="Wang D."/>
            <person name="Wang C."/>
            <person name="Pandey M.K."/>
            <person name="Ge S."/>
            <person name="Xu Q."/>
            <person name="Li N."/>
            <person name="Li G."/>
            <person name="Huang Y."/>
            <person name="Saxena R.K."/>
            <person name="Ji Y."/>
            <person name="Li M."/>
            <person name="Yan X."/>
            <person name="He Y."/>
            <person name="Liu Y."/>
            <person name="Wang X."/>
            <person name="Xiang C."/>
            <person name="Varshney R.K."/>
            <person name="Ding H."/>
            <person name="Gao S."/>
            <person name="Zong X."/>
        </authorList>
    </citation>
    <scope>NUCLEOTIDE SEQUENCE [LARGE SCALE GENOMIC DNA]</scope>
    <source>
        <strain evidence="2 3">cv. Zhongwan 6</strain>
    </source>
</reference>
<feature type="compositionally biased region" description="Polar residues" evidence="1">
    <location>
        <begin position="158"/>
        <end position="168"/>
    </location>
</feature>
<dbReference type="AlphaFoldDB" id="A0A9D4VQZ2"/>
<proteinExistence type="predicted"/>
<evidence type="ECO:0000313" key="3">
    <source>
        <dbReference type="Proteomes" id="UP001058974"/>
    </source>
</evidence>
<feature type="compositionally biased region" description="Basic and acidic residues" evidence="1">
    <location>
        <begin position="244"/>
        <end position="253"/>
    </location>
</feature>
<evidence type="ECO:0000313" key="2">
    <source>
        <dbReference type="EMBL" id="KAI5388604.1"/>
    </source>
</evidence>
<dbReference type="Proteomes" id="UP001058974">
    <property type="component" value="Chromosome 7"/>
</dbReference>
<keyword evidence="3" id="KW-1185">Reference proteome</keyword>
<feature type="region of interest" description="Disordered" evidence="1">
    <location>
        <begin position="73"/>
        <end position="104"/>
    </location>
</feature>
<gene>
    <name evidence="2" type="ORF">KIW84_074320</name>
</gene>
<protein>
    <submittedName>
        <fullName evidence="2">Uncharacterized protein</fullName>
    </submittedName>
</protein>
<dbReference type="Gramene" id="Psat07G0432000-T1">
    <property type="protein sequence ID" value="KAI5388604.1"/>
    <property type="gene ID" value="KIW84_074320"/>
</dbReference>
<evidence type="ECO:0000256" key="1">
    <source>
        <dbReference type="SAM" id="MobiDB-lite"/>
    </source>
</evidence>
<organism evidence="2 3">
    <name type="scientific">Pisum sativum</name>
    <name type="common">Garden pea</name>
    <name type="synonym">Lathyrus oleraceus</name>
    <dbReference type="NCBI Taxonomy" id="3888"/>
    <lineage>
        <taxon>Eukaryota</taxon>
        <taxon>Viridiplantae</taxon>
        <taxon>Streptophyta</taxon>
        <taxon>Embryophyta</taxon>
        <taxon>Tracheophyta</taxon>
        <taxon>Spermatophyta</taxon>
        <taxon>Magnoliopsida</taxon>
        <taxon>eudicotyledons</taxon>
        <taxon>Gunneridae</taxon>
        <taxon>Pentapetalae</taxon>
        <taxon>rosids</taxon>
        <taxon>fabids</taxon>
        <taxon>Fabales</taxon>
        <taxon>Fabaceae</taxon>
        <taxon>Papilionoideae</taxon>
        <taxon>50 kb inversion clade</taxon>
        <taxon>NPAAA clade</taxon>
        <taxon>Hologalegina</taxon>
        <taxon>IRL clade</taxon>
        <taxon>Fabeae</taxon>
        <taxon>Lathyrus</taxon>
    </lineage>
</organism>
<comment type="caution">
    <text evidence="2">The sequence shown here is derived from an EMBL/GenBank/DDBJ whole genome shotgun (WGS) entry which is preliminary data.</text>
</comment>
<name>A0A9D4VQZ2_PEA</name>
<feature type="region of interest" description="Disordered" evidence="1">
    <location>
        <begin position="216"/>
        <end position="265"/>
    </location>
</feature>
<dbReference type="EMBL" id="JAMSHJ010000007">
    <property type="protein sequence ID" value="KAI5388604.1"/>
    <property type="molecule type" value="Genomic_DNA"/>
</dbReference>
<feature type="region of interest" description="Disordered" evidence="1">
    <location>
        <begin position="136"/>
        <end position="202"/>
    </location>
</feature>
<feature type="region of interest" description="Disordered" evidence="1">
    <location>
        <begin position="1"/>
        <end position="25"/>
    </location>
</feature>
<accession>A0A9D4VQZ2</accession>
<feature type="compositionally biased region" description="Basic and acidic residues" evidence="1">
    <location>
        <begin position="216"/>
        <end position="225"/>
    </location>
</feature>
<feature type="compositionally biased region" description="Low complexity" evidence="1">
    <location>
        <begin position="191"/>
        <end position="200"/>
    </location>
</feature>
<feature type="compositionally biased region" description="Basic and acidic residues" evidence="1">
    <location>
        <begin position="73"/>
        <end position="89"/>
    </location>
</feature>
<sequence>MSKGSDMRNPTKHTSGTENQIEAERSAIDKELQKFVTSLLKEVNSDVFPEFKHIWQKKLDLMVILVKKTEESVPEHAAYERRSKKKADECVPEQAAHERRSKKKVDHVLNVDDLTYDEEPLTNIMTPSIAKKLQRRKGKVMVFEDSPSKEIKRKSGGMKSTPSRSSVGKSLVGPTRSWSKVVTPTRKRKVVSSSDSEMSSTATKIKLEKLMKAFIEEKEAEHGGDDNGGADVEDSIGGNDVETNEDKEAKGEEYVDANSDSQEDI</sequence>